<sequence>MFDSAVNSSNAPSTSGRTPSPSPAGLAATKHIRQNSDRLLYYIEETNEGKGFIKELCYSADGRLVCSPFGCGMRLLALNDRCSELSTCAEEGFKGPRPMQEVGQSLGQHTDLVVSCKFSPRHHMLVTGCLEGKIVWYEPFSGEGTY</sequence>
<proteinExistence type="predicted"/>
<comment type="caution">
    <text evidence="1">The sequence shown here is derived from an EMBL/GenBank/DDBJ whole genome shotgun (WGS) entry which is preliminary data.</text>
</comment>
<dbReference type="EMBL" id="CM046111">
    <property type="protein sequence ID" value="KAI8424879.1"/>
    <property type="molecule type" value="Genomic_DNA"/>
</dbReference>
<protein>
    <submittedName>
        <fullName evidence="1">Uncharacterized protein</fullName>
    </submittedName>
</protein>
<evidence type="ECO:0000313" key="2">
    <source>
        <dbReference type="Proteomes" id="UP001064048"/>
    </source>
</evidence>
<dbReference type="Proteomes" id="UP001064048">
    <property type="component" value="Chromosome 11"/>
</dbReference>
<organism evidence="1 2">
    <name type="scientific">Choristoneura fumiferana</name>
    <name type="common">Spruce budworm moth</name>
    <name type="synonym">Archips fumiferana</name>
    <dbReference type="NCBI Taxonomy" id="7141"/>
    <lineage>
        <taxon>Eukaryota</taxon>
        <taxon>Metazoa</taxon>
        <taxon>Ecdysozoa</taxon>
        <taxon>Arthropoda</taxon>
        <taxon>Hexapoda</taxon>
        <taxon>Insecta</taxon>
        <taxon>Pterygota</taxon>
        <taxon>Neoptera</taxon>
        <taxon>Endopterygota</taxon>
        <taxon>Lepidoptera</taxon>
        <taxon>Glossata</taxon>
        <taxon>Ditrysia</taxon>
        <taxon>Tortricoidea</taxon>
        <taxon>Tortricidae</taxon>
        <taxon>Tortricinae</taxon>
        <taxon>Choristoneura</taxon>
    </lineage>
</organism>
<name>A0ACC0JL68_CHOFU</name>
<reference evidence="1 2" key="1">
    <citation type="journal article" date="2022" name="Genome Biol. Evol.">
        <title>The Spruce Budworm Genome: Reconstructing the Evolutionary History of Antifreeze Proteins.</title>
        <authorList>
            <person name="Beliveau C."/>
            <person name="Gagne P."/>
            <person name="Picq S."/>
            <person name="Vernygora O."/>
            <person name="Keeling C.I."/>
            <person name="Pinkney K."/>
            <person name="Doucet D."/>
            <person name="Wen F."/>
            <person name="Johnston J.S."/>
            <person name="Maaroufi H."/>
            <person name="Boyle B."/>
            <person name="Laroche J."/>
            <person name="Dewar K."/>
            <person name="Juretic N."/>
            <person name="Blackburn G."/>
            <person name="Nisole A."/>
            <person name="Brunet B."/>
            <person name="Brandao M."/>
            <person name="Lumley L."/>
            <person name="Duan J."/>
            <person name="Quan G."/>
            <person name="Lucarotti C.J."/>
            <person name="Roe A.D."/>
            <person name="Sperling F.A.H."/>
            <person name="Levesque R.C."/>
            <person name="Cusson M."/>
        </authorList>
    </citation>
    <scope>NUCLEOTIDE SEQUENCE [LARGE SCALE GENOMIC DNA]</scope>
    <source>
        <strain evidence="1">Glfc:IPQL:Cfum</strain>
    </source>
</reference>
<evidence type="ECO:0000313" key="1">
    <source>
        <dbReference type="EMBL" id="KAI8424879.1"/>
    </source>
</evidence>
<keyword evidence="2" id="KW-1185">Reference proteome</keyword>
<gene>
    <name evidence="1" type="ORF">MSG28_006800</name>
</gene>
<accession>A0ACC0JL68</accession>